<gene>
    <name evidence="1" type="ORF">EYR41_002303</name>
</gene>
<evidence type="ECO:0000313" key="2">
    <source>
        <dbReference type="Proteomes" id="UP000297595"/>
    </source>
</evidence>
<accession>A0A8H2HD05</accession>
<proteinExistence type="predicted"/>
<name>A0A8H2HD05_ORBOL</name>
<dbReference type="Proteomes" id="UP000297595">
    <property type="component" value="Unassembled WGS sequence"/>
</dbReference>
<evidence type="ECO:0000313" key="1">
    <source>
        <dbReference type="EMBL" id="TGJ62324.1"/>
    </source>
</evidence>
<organism evidence="1 2">
    <name type="scientific">Orbilia oligospora</name>
    <name type="common">Nematode-trapping fungus</name>
    <name type="synonym">Arthrobotrys oligospora</name>
    <dbReference type="NCBI Taxonomy" id="2813651"/>
    <lineage>
        <taxon>Eukaryota</taxon>
        <taxon>Fungi</taxon>
        <taxon>Dikarya</taxon>
        <taxon>Ascomycota</taxon>
        <taxon>Pezizomycotina</taxon>
        <taxon>Orbiliomycetes</taxon>
        <taxon>Orbiliales</taxon>
        <taxon>Orbiliaceae</taxon>
        <taxon>Orbilia</taxon>
    </lineage>
</organism>
<dbReference type="EMBL" id="SOZJ01000010">
    <property type="protein sequence ID" value="TGJ62324.1"/>
    <property type="molecule type" value="Genomic_DNA"/>
</dbReference>
<comment type="caution">
    <text evidence="1">The sequence shown here is derived from an EMBL/GenBank/DDBJ whole genome shotgun (WGS) entry which is preliminary data.</text>
</comment>
<sequence length="84" mass="9744">MRLLLGPLLRPTNLPQHVSLDLLITPPHEPTHRSIINLSDFILYTGYHWILYHSPRHTAINLDLRKTFDDRPVDRLAGSGHLIY</sequence>
<reference evidence="1 2" key="1">
    <citation type="submission" date="2019-03" db="EMBL/GenBank/DDBJ databases">
        <title>Nematode-trapping fungi genome.</title>
        <authorList>
            <person name="Vidal-Diez De Ulzurrun G."/>
        </authorList>
    </citation>
    <scope>NUCLEOTIDE SEQUENCE [LARGE SCALE GENOMIC DNA]</scope>
    <source>
        <strain evidence="1 2">TWF154</strain>
    </source>
</reference>
<protein>
    <submittedName>
        <fullName evidence="1">Uncharacterized protein</fullName>
    </submittedName>
</protein>
<dbReference type="AlphaFoldDB" id="A0A8H2HD05"/>